<evidence type="ECO:0000256" key="8">
    <source>
        <dbReference type="NCBIfam" id="TIGR00188"/>
    </source>
</evidence>
<organism evidence="9 10">
    <name type="scientific">Candidatus Uhrbacteria bacterium RIFCSPLOWO2_02_FULL_51_9</name>
    <dbReference type="NCBI Taxonomy" id="1802410"/>
    <lineage>
        <taxon>Bacteria</taxon>
        <taxon>Candidatus Uhriibacteriota</taxon>
    </lineage>
</organism>
<evidence type="ECO:0000256" key="1">
    <source>
        <dbReference type="ARBA" id="ARBA00002663"/>
    </source>
</evidence>
<dbReference type="Pfam" id="PF00825">
    <property type="entry name" value="Ribonuclease_P"/>
    <property type="match status" value="1"/>
</dbReference>
<dbReference type="STRING" id="1802410.A3H75_03185"/>
<dbReference type="EMBL" id="MGES01000004">
    <property type="protein sequence ID" value="OGL89416.1"/>
    <property type="molecule type" value="Genomic_DNA"/>
</dbReference>
<keyword evidence="4 7" id="KW-0255">Endonuclease</keyword>
<proteinExistence type="inferred from homology"/>
<dbReference type="InterPro" id="IPR020568">
    <property type="entry name" value="Ribosomal_Su5_D2-typ_SF"/>
</dbReference>
<evidence type="ECO:0000313" key="10">
    <source>
        <dbReference type="Proteomes" id="UP000176678"/>
    </source>
</evidence>
<dbReference type="GO" id="GO:0000049">
    <property type="term" value="F:tRNA binding"/>
    <property type="evidence" value="ECO:0007669"/>
    <property type="project" value="UniProtKB-UniRule"/>
</dbReference>
<dbReference type="InterPro" id="IPR020539">
    <property type="entry name" value="RNase_P_CS"/>
</dbReference>
<comment type="function">
    <text evidence="1 7">RNaseP catalyzes the removal of the 5'-leader sequence from pre-tRNA to produce the mature 5'-terminus. It can also cleave other RNA substrates such as 4.5S RNA. The protein component plays an auxiliary but essential role in vivo by binding to the 5'-leader sequence and broadening the substrate specificity of the ribozyme.</text>
</comment>
<dbReference type="Gene3D" id="3.30.230.10">
    <property type="match status" value="1"/>
</dbReference>
<name>A0A1F7VFY6_9BACT</name>
<dbReference type="SUPFAM" id="SSF54211">
    <property type="entry name" value="Ribosomal protein S5 domain 2-like"/>
    <property type="match status" value="1"/>
</dbReference>
<evidence type="ECO:0000313" key="9">
    <source>
        <dbReference type="EMBL" id="OGL89416.1"/>
    </source>
</evidence>
<sequence>MLPKANRLQKEKEFERIFNAGRWGGGAFISLKYAKNEDGGRAKIGFMVGSKVAKSAVKRNAVKRKMREVVRLLNKKGKILGGLDIIFIAKPEILGKTYHEIEEDIKFALHKAKILK</sequence>
<evidence type="ECO:0000256" key="6">
    <source>
        <dbReference type="ARBA" id="ARBA00022884"/>
    </source>
</evidence>
<reference evidence="9 10" key="1">
    <citation type="journal article" date="2016" name="Nat. Commun.">
        <title>Thousands of microbial genomes shed light on interconnected biogeochemical processes in an aquifer system.</title>
        <authorList>
            <person name="Anantharaman K."/>
            <person name="Brown C.T."/>
            <person name="Hug L.A."/>
            <person name="Sharon I."/>
            <person name="Castelle C.J."/>
            <person name="Probst A.J."/>
            <person name="Thomas B.C."/>
            <person name="Singh A."/>
            <person name="Wilkins M.J."/>
            <person name="Karaoz U."/>
            <person name="Brodie E.L."/>
            <person name="Williams K.H."/>
            <person name="Hubbard S.S."/>
            <person name="Banfield J.F."/>
        </authorList>
    </citation>
    <scope>NUCLEOTIDE SEQUENCE [LARGE SCALE GENOMIC DNA]</scope>
</reference>
<dbReference type="GO" id="GO:0030677">
    <property type="term" value="C:ribonuclease P complex"/>
    <property type="evidence" value="ECO:0007669"/>
    <property type="project" value="TreeGrafter"/>
</dbReference>
<dbReference type="HAMAP" id="MF_00227">
    <property type="entry name" value="RNase_P"/>
    <property type="match status" value="1"/>
</dbReference>
<comment type="caution">
    <text evidence="9">The sequence shown here is derived from an EMBL/GenBank/DDBJ whole genome shotgun (WGS) entry which is preliminary data.</text>
</comment>
<keyword evidence="3 7" id="KW-0540">Nuclease</keyword>
<evidence type="ECO:0000256" key="2">
    <source>
        <dbReference type="ARBA" id="ARBA00022694"/>
    </source>
</evidence>
<dbReference type="NCBIfam" id="TIGR00188">
    <property type="entry name" value="rnpA"/>
    <property type="match status" value="1"/>
</dbReference>
<keyword evidence="5 7" id="KW-0378">Hydrolase</keyword>
<accession>A0A1F7VFY6</accession>
<protein>
    <recommendedName>
        <fullName evidence="7 8">Ribonuclease P protein component</fullName>
        <shortName evidence="7">RNase P protein</shortName>
        <shortName evidence="7">RNaseP protein</shortName>
        <ecNumber evidence="7 8">3.1.26.5</ecNumber>
    </recommendedName>
    <alternativeName>
        <fullName evidence="7">Protein C5</fullName>
    </alternativeName>
</protein>
<evidence type="ECO:0000256" key="4">
    <source>
        <dbReference type="ARBA" id="ARBA00022759"/>
    </source>
</evidence>
<comment type="catalytic activity">
    <reaction evidence="7">
        <text>Endonucleolytic cleavage of RNA, removing 5'-extranucleotides from tRNA precursor.</text>
        <dbReference type="EC" id="3.1.26.5"/>
    </reaction>
</comment>
<dbReference type="PANTHER" id="PTHR33992">
    <property type="entry name" value="RIBONUCLEASE P PROTEIN COMPONENT"/>
    <property type="match status" value="1"/>
</dbReference>
<dbReference type="PROSITE" id="PS00648">
    <property type="entry name" value="RIBONUCLEASE_P"/>
    <property type="match status" value="1"/>
</dbReference>
<dbReference type="Proteomes" id="UP000176678">
    <property type="component" value="Unassembled WGS sequence"/>
</dbReference>
<keyword evidence="6 7" id="KW-0694">RNA-binding</keyword>
<keyword evidence="2 7" id="KW-0819">tRNA processing</keyword>
<dbReference type="EC" id="3.1.26.5" evidence="7 8"/>
<dbReference type="InterPro" id="IPR014721">
    <property type="entry name" value="Ribsml_uS5_D2-typ_fold_subgr"/>
</dbReference>
<dbReference type="GO" id="GO:0042781">
    <property type="term" value="F:3'-tRNA processing endoribonuclease activity"/>
    <property type="evidence" value="ECO:0007669"/>
    <property type="project" value="TreeGrafter"/>
</dbReference>
<dbReference type="InterPro" id="IPR000100">
    <property type="entry name" value="RNase_P"/>
</dbReference>
<dbReference type="AlphaFoldDB" id="A0A1F7VFY6"/>
<evidence type="ECO:0000256" key="7">
    <source>
        <dbReference type="HAMAP-Rule" id="MF_00227"/>
    </source>
</evidence>
<gene>
    <name evidence="7" type="primary">rnpA</name>
    <name evidence="9" type="ORF">A3H75_03185</name>
</gene>
<dbReference type="PANTHER" id="PTHR33992:SF1">
    <property type="entry name" value="RIBONUCLEASE P PROTEIN COMPONENT"/>
    <property type="match status" value="1"/>
</dbReference>
<comment type="subunit">
    <text evidence="7">Consists of a catalytic RNA component (M1 or rnpB) and a protein subunit.</text>
</comment>
<dbReference type="GO" id="GO:0001682">
    <property type="term" value="P:tRNA 5'-leader removal"/>
    <property type="evidence" value="ECO:0007669"/>
    <property type="project" value="UniProtKB-UniRule"/>
</dbReference>
<evidence type="ECO:0000256" key="5">
    <source>
        <dbReference type="ARBA" id="ARBA00022801"/>
    </source>
</evidence>
<dbReference type="GO" id="GO:0004526">
    <property type="term" value="F:ribonuclease P activity"/>
    <property type="evidence" value="ECO:0007669"/>
    <property type="project" value="UniProtKB-UniRule"/>
</dbReference>
<comment type="similarity">
    <text evidence="7">Belongs to the RnpA family.</text>
</comment>
<evidence type="ECO:0000256" key="3">
    <source>
        <dbReference type="ARBA" id="ARBA00022722"/>
    </source>
</evidence>